<accession>K2MZ14</accession>
<comment type="caution">
    <text evidence="6">The sequence shown here is derived from an EMBL/GenBank/DDBJ whole genome shotgun (WGS) entry which is preliminary data.</text>
</comment>
<dbReference type="EMBL" id="AMSI01000017">
    <property type="protein sequence ID" value="EKF40498.1"/>
    <property type="molecule type" value="Genomic_DNA"/>
</dbReference>
<keyword evidence="2 4" id="KW-0238">DNA-binding</keyword>
<dbReference type="PANTHER" id="PTHR30055">
    <property type="entry name" value="HTH-TYPE TRANSCRIPTIONAL REGULATOR RUTR"/>
    <property type="match status" value="1"/>
</dbReference>
<dbReference type="AlphaFoldDB" id="K2MZ14"/>
<evidence type="ECO:0000313" key="6">
    <source>
        <dbReference type="EMBL" id="EKF40498.1"/>
    </source>
</evidence>
<evidence type="ECO:0000256" key="2">
    <source>
        <dbReference type="ARBA" id="ARBA00023125"/>
    </source>
</evidence>
<proteinExistence type="predicted"/>
<name>K2MZ14_9HYPH</name>
<dbReference type="SUPFAM" id="SSF46689">
    <property type="entry name" value="Homeodomain-like"/>
    <property type="match status" value="1"/>
</dbReference>
<feature type="domain" description="HTH tetR-type" evidence="5">
    <location>
        <begin position="1"/>
        <end position="37"/>
    </location>
</feature>
<comment type="caution">
    <text evidence="4">Lacks conserved residue(s) required for the propagation of feature annotation.</text>
</comment>
<dbReference type="InterPro" id="IPR050109">
    <property type="entry name" value="HTH-type_TetR-like_transc_reg"/>
</dbReference>
<evidence type="ECO:0000259" key="5">
    <source>
        <dbReference type="PROSITE" id="PS50977"/>
    </source>
</evidence>
<evidence type="ECO:0000256" key="3">
    <source>
        <dbReference type="ARBA" id="ARBA00023163"/>
    </source>
</evidence>
<dbReference type="Pfam" id="PF00440">
    <property type="entry name" value="TetR_N"/>
    <property type="match status" value="1"/>
</dbReference>
<dbReference type="PATRIC" id="fig|1231190.3.peg.4192"/>
<dbReference type="Proteomes" id="UP000007374">
    <property type="component" value="Unassembled WGS sequence"/>
</dbReference>
<evidence type="ECO:0000256" key="1">
    <source>
        <dbReference type="ARBA" id="ARBA00023015"/>
    </source>
</evidence>
<dbReference type="PANTHER" id="PTHR30055:SF234">
    <property type="entry name" value="HTH-TYPE TRANSCRIPTIONAL REGULATOR BETI"/>
    <property type="match status" value="1"/>
</dbReference>
<keyword evidence="3" id="KW-0804">Transcription</keyword>
<keyword evidence="7" id="KW-1185">Reference proteome</keyword>
<dbReference type="GO" id="GO:0000976">
    <property type="term" value="F:transcription cis-regulatory region binding"/>
    <property type="evidence" value="ECO:0007669"/>
    <property type="project" value="TreeGrafter"/>
</dbReference>
<protein>
    <submittedName>
        <fullName evidence="6">TetR family transcriptional regulator</fullName>
    </submittedName>
</protein>
<organism evidence="6 7">
    <name type="scientific">Nitratireductor indicus C115</name>
    <dbReference type="NCBI Taxonomy" id="1231190"/>
    <lineage>
        <taxon>Bacteria</taxon>
        <taxon>Pseudomonadati</taxon>
        <taxon>Pseudomonadota</taxon>
        <taxon>Alphaproteobacteria</taxon>
        <taxon>Hyphomicrobiales</taxon>
        <taxon>Phyllobacteriaceae</taxon>
        <taxon>Nitratireductor</taxon>
    </lineage>
</organism>
<gene>
    <name evidence="6" type="ORF">NA8A_20277</name>
</gene>
<dbReference type="GO" id="GO:0003700">
    <property type="term" value="F:DNA-binding transcription factor activity"/>
    <property type="evidence" value="ECO:0007669"/>
    <property type="project" value="TreeGrafter"/>
</dbReference>
<dbReference type="eggNOG" id="COG1309">
    <property type="taxonomic scope" value="Bacteria"/>
</dbReference>
<evidence type="ECO:0000256" key="4">
    <source>
        <dbReference type="PROSITE-ProRule" id="PRU00335"/>
    </source>
</evidence>
<dbReference type="PROSITE" id="PS50977">
    <property type="entry name" value="HTH_TETR_2"/>
    <property type="match status" value="1"/>
</dbReference>
<dbReference type="InterPro" id="IPR001647">
    <property type="entry name" value="HTH_TetR"/>
</dbReference>
<dbReference type="Gene3D" id="1.10.357.10">
    <property type="entry name" value="Tetracycline Repressor, domain 2"/>
    <property type="match status" value="1"/>
</dbReference>
<reference evidence="6 7" key="1">
    <citation type="journal article" date="2012" name="J. Bacteriol.">
        <title>Genome Sequence of Nitratireductor indicus Type Strain C115.</title>
        <authorList>
            <person name="Lai Q."/>
            <person name="Li G."/>
            <person name="Yu Z."/>
            <person name="Shao Z."/>
        </authorList>
    </citation>
    <scope>NUCLEOTIDE SEQUENCE [LARGE SCALE GENOMIC DNA]</scope>
    <source>
        <strain evidence="6 7">C115</strain>
    </source>
</reference>
<dbReference type="InterPro" id="IPR009057">
    <property type="entry name" value="Homeodomain-like_sf"/>
</dbReference>
<sequence>MEEIAYRAGLTRRTVYNLFGSKEEIALSLIARAEADDARYRALMTSNEDAVALMELVLIDSARWCLANPALAFLALAPAVRPSVELPRDRPSFQGLVRDILKLGQVQARIRPDETAEFMTLILLGVYGQAMLNALPKGVIEESEIRRIIRLVLEGIGVARP</sequence>
<evidence type="ECO:0000313" key="7">
    <source>
        <dbReference type="Proteomes" id="UP000007374"/>
    </source>
</evidence>
<keyword evidence="1" id="KW-0805">Transcription regulation</keyword>